<feature type="transmembrane region" description="Helical" evidence="7">
    <location>
        <begin position="290"/>
        <end position="309"/>
    </location>
</feature>
<evidence type="ECO:0000256" key="3">
    <source>
        <dbReference type="ARBA" id="ARBA00022475"/>
    </source>
</evidence>
<proteinExistence type="inferred from homology"/>
<keyword evidence="4 7" id="KW-0812">Transmembrane</keyword>
<accession>A0ABZ2U4W1</accession>
<dbReference type="PANTHER" id="PTHR30106">
    <property type="entry name" value="INNER MEMBRANE PROTEIN YEIH-RELATED"/>
    <property type="match status" value="1"/>
</dbReference>
<keyword evidence="6 7" id="KW-0472">Membrane</keyword>
<evidence type="ECO:0000256" key="5">
    <source>
        <dbReference type="ARBA" id="ARBA00022989"/>
    </source>
</evidence>
<keyword evidence="9" id="KW-1185">Reference proteome</keyword>
<dbReference type="InterPro" id="IPR018383">
    <property type="entry name" value="UPF0324_pro"/>
</dbReference>
<feature type="transmembrane region" description="Helical" evidence="7">
    <location>
        <begin position="197"/>
        <end position="218"/>
    </location>
</feature>
<feature type="transmembrane region" description="Helical" evidence="7">
    <location>
        <begin position="165"/>
        <end position="185"/>
    </location>
</feature>
<sequence length="342" mass="34242">MTQSLKRRTHSDGESPARRRLGGIAPGLAVCGAIALTATGINYLAPAVSPLLLAIVIAAVVANLVPVPAVCGPGVTFSAKVLLRIGVALLGLQLVLGDVLGLGFGVLLVVVAIVVGGITAGLLIGKALGIPYARRLLISCGMSICGAAAVAGVEGVTKADEEDTATAVGTVVLFGTLMIPVIPLASNAMGLSEETAGMWAGGSIHEVAQVVAAGGMIGTSALTLAVVVKLARVMMLAPIVTVLSIRQRRLTGDAGKRPPIVPMFVIGFIACAILRSVGILPDGIISAGKVAQTVLLTVAMSALGLGVRLQVMRRVGWRPFVQAAATTAVVAGIALGGVLIAG</sequence>
<evidence type="ECO:0000256" key="2">
    <source>
        <dbReference type="ARBA" id="ARBA00007977"/>
    </source>
</evidence>
<comment type="similarity">
    <text evidence="2">Belongs to the UPF0324 family.</text>
</comment>
<feature type="transmembrane region" description="Helical" evidence="7">
    <location>
        <begin position="321"/>
        <end position="341"/>
    </location>
</feature>
<comment type="subcellular location">
    <subcellularLocation>
        <location evidence="1">Cell membrane</location>
        <topology evidence="1">Multi-pass membrane protein</topology>
    </subcellularLocation>
</comment>
<keyword evidence="5 7" id="KW-1133">Transmembrane helix</keyword>
<feature type="transmembrane region" description="Helical" evidence="7">
    <location>
        <begin position="224"/>
        <end position="245"/>
    </location>
</feature>
<evidence type="ECO:0000256" key="4">
    <source>
        <dbReference type="ARBA" id="ARBA00022692"/>
    </source>
</evidence>
<evidence type="ECO:0000256" key="6">
    <source>
        <dbReference type="ARBA" id="ARBA00023136"/>
    </source>
</evidence>
<evidence type="ECO:0000256" key="1">
    <source>
        <dbReference type="ARBA" id="ARBA00004651"/>
    </source>
</evidence>
<dbReference type="Proteomes" id="UP001479933">
    <property type="component" value="Chromosome"/>
</dbReference>
<protein>
    <submittedName>
        <fullName evidence="8">YeiH family protein</fullName>
    </submittedName>
</protein>
<feature type="transmembrane region" description="Helical" evidence="7">
    <location>
        <begin position="21"/>
        <end position="41"/>
    </location>
</feature>
<evidence type="ECO:0000313" key="8">
    <source>
        <dbReference type="EMBL" id="WYY08633.1"/>
    </source>
</evidence>
<dbReference type="RefSeq" id="WP_066171397.1">
    <property type="nucleotide sequence ID" value="NZ_CP136137.1"/>
</dbReference>
<feature type="transmembrane region" description="Helical" evidence="7">
    <location>
        <begin position="77"/>
        <end position="96"/>
    </location>
</feature>
<organism evidence="8 9">
    <name type="scientific">Gordonia hydrophobica</name>
    <dbReference type="NCBI Taxonomy" id="40516"/>
    <lineage>
        <taxon>Bacteria</taxon>
        <taxon>Bacillati</taxon>
        <taxon>Actinomycetota</taxon>
        <taxon>Actinomycetes</taxon>
        <taxon>Mycobacteriales</taxon>
        <taxon>Gordoniaceae</taxon>
        <taxon>Gordonia</taxon>
    </lineage>
</organism>
<reference evidence="8 9" key="1">
    <citation type="journal article" date="2023" name="Virus Evol.">
        <title>Computational host range prediction-The good, the bad, and the ugly.</title>
        <authorList>
            <person name="Howell A.A."/>
            <person name="Versoza C.J."/>
            <person name="Pfeifer S.P."/>
        </authorList>
    </citation>
    <scope>NUCLEOTIDE SEQUENCE [LARGE SCALE GENOMIC DNA]</scope>
    <source>
        <strain evidence="8 9">1610/1b</strain>
    </source>
</reference>
<evidence type="ECO:0000313" key="9">
    <source>
        <dbReference type="Proteomes" id="UP001479933"/>
    </source>
</evidence>
<evidence type="ECO:0000256" key="7">
    <source>
        <dbReference type="SAM" id="Phobius"/>
    </source>
</evidence>
<name>A0ABZ2U4W1_9ACTN</name>
<feature type="transmembrane region" description="Helical" evidence="7">
    <location>
        <begin position="257"/>
        <end position="278"/>
    </location>
</feature>
<feature type="transmembrane region" description="Helical" evidence="7">
    <location>
        <begin position="102"/>
        <end position="124"/>
    </location>
</feature>
<dbReference type="Pfam" id="PF03601">
    <property type="entry name" value="Cons_hypoth698"/>
    <property type="match status" value="1"/>
</dbReference>
<feature type="transmembrane region" description="Helical" evidence="7">
    <location>
        <begin position="47"/>
        <end position="65"/>
    </location>
</feature>
<feature type="transmembrane region" description="Helical" evidence="7">
    <location>
        <begin position="136"/>
        <end position="153"/>
    </location>
</feature>
<dbReference type="EMBL" id="CP136137">
    <property type="protein sequence ID" value="WYY08633.1"/>
    <property type="molecule type" value="Genomic_DNA"/>
</dbReference>
<gene>
    <name evidence="8" type="ORF">RVF87_06095</name>
</gene>
<dbReference type="PANTHER" id="PTHR30106:SF2">
    <property type="entry name" value="UPF0324 INNER MEMBRANE PROTEIN YEIH"/>
    <property type="match status" value="1"/>
</dbReference>
<keyword evidence="3" id="KW-1003">Cell membrane</keyword>